<dbReference type="InterPro" id="IPR014729">
    <property type="entry name" value="Rossmann-like_a/b/a_fold"/>
</dbReference>
<evidence type="ECO:0000256" key="5">
    <source>
        <dbReference type="ARBA" id="ARBA00022917"/>
    </source>
</evidence>
<dbReference type="InterPro" id="IPR013155">
    <property type="entry name" value="M/V/L/I-tRNA-synth_anticd-bd"/>
</dbReference>
<protein>
    <recommendedName>
        <fullName evidence="10">Valine--tRNA ligase</fullName>
        <ecNumber evidence="10">6.1.1.9</ecNumber>
    </recommendedName>
    <alternativeName>
        <fullName evidence="10">Valyl-tRNA synthetase</fullName>
        <shortName evidence="10">ValRS</shortName>
    </alternativeName>
</protein>
<dbReference type="SUPFAM" id="SSF50677">
    <property type="entry name" value="ValRS/IleRS/LeuRS editing domain"/>
    <property type="match status" value="1"/>
</dbReference>
<gene>
    <name evidence="10" type="primary">valS</name>
    <name evidence="14" type="ORF">A3C90_04410</name>
</gene>
<dbReference type="PANTHER" id="PTHR11946:SF93">
    <property type="entry name" value="VALINE--TRNA LIGASE, CHLOROPLASTIC_MITOCHONDRIAL 2"/>
    <property type="match status" value="1"/>
</dbReference>
<dbReference type="AlphaFoldDB" id="A0A1F6MQ10"/>
<dbReference type="GO" id="GO:0004832">
    <property type="term" value="F:valine-tRNA ligase activity"/>
    <property type="evidence" value="ECO:0007669"/>
    <property type="project" value="UniProtKB-UniRule"/>
</dbReference>
<dbReference type="EMBL" id="MFQE01000021">
    <property type="protein sequence ID" value="OGH73727.1"/>
    <property type="molecule type" value="Genomic_DNA"/>
</dbReference>
<keyword evidence="6 10" id="KW-0175">Coiled coil</keyword>
<feature type="binding site" evidence="10">
    <location>
        <position position="599"/>
    </location>
    <ligand>
        <name>ATP</name>
        <dbReference type="ChEBI" id="CHEBI:30616"/>
    </ligand>
</feature>
<dbReference type="Pfam" id="PF08264">
    <property type="entry name" value="Anticodon_1"/>
    <property type="match status" value="1"/>
</dbReference>
<comment type="subunit">
    <text evidence="10">Monomer.</text>
</comment>
<dbReference type="Gene3D" id="1.10.287.380">
    <property type="entry name" value="Valyl-tRNA synthetase, C-terminal domain"/>
    <property type="match status" value="1"/>
</dbReference>
<dbReference type="Pfam" id="PF10458">
    <property type="entry name" value="Val_tRNA-synt_C"/>
    <property type="match status" value="1"/>
</dbReference>
<comment type="similarity">
    <text evidence="9 10">Belongs to the class-I aminoacyl-tRNA synthetase family. ValS type 1 subfamily.</text>
</comment>
<evidence type="ECO:0000256" key="8">
    <source>
        <dbReference type="ARBA" id="ARBA00047552"/>
    </source>
</evidence>
<evidence type="ECO:0000256" key="4">
    <source>
        <dbReference type="ARBA" id="ARBA00022840"/>
    </source>
</evidence>
<dbReference type="FunFam" id="1.10.287.380:FF:000001">
    <property type="entry name" value="Valine--tRNA ligase"/>
    <property type="match status" value="1"/>
</dbReference>
<evidence type="ECO:0000313" key="14">
    <source>
        <dbReference type="EMBL" id="OGH73727.1"/>
    </source>
</evidence>
<dbReference type="SUPFAM" id="SSF46589">
    <property type="entry name" value="tRNA-binding arm"/>
    <property type="match status" value="1"/>
</dbReference>
<dbReference type="GO" id="GO:0005524">
    <property type="term" value="F:ATP binding"/>
    <property type="evidence" value="ECO:0007669"/>
    <property type="project" value="UniProtKB-UniRule"/>
</dbReference>
<evidence type="ECO:0000256" key="2">
    <source>
        <dbReference type="ARBA" id="ARBA00022598"/>
    </source>
</evidence>
<dbReference type="Pfam" id="PF00133">
    <property type="entry name" value="tRNA-synt_1"/>
    <property type="match status" value="1"/>
</dbReference>
<dbReference type="GO" id="GO:0002161">
    <property type="term" value="F:aminoacyl-tRNA deacylase activity"/>
    <property type="evidence" value="ECO:0007669"/>
    <property type="project" value="InterPro"/>
</dbReference>
<comment type="domain">
    <text evidence="10">The C-terminal coiled-coil domain is crucial for aminoacylation activity.</text>
</comment>
<keyword evidence="5 10" id="KW-0648">Protein biosynthesis</keyword>
<dbReference type="SUPFAM" id="SSF47323">
    <property type="entry name" value="Anticodon-binding domain of a subclass of class I aminoacyl-tRNA synthetases"/>
    <property type="match status" value="1"/>
</dbReference>
<evidence type="ECO:0000259" key="13">
    <source>
        <dbReference type="Pfam" id="PF10458"/>
    </source>
</evidence>
<feature type="domain" description="Valyl-tRNA synthetase tRNA-binding arm" evidence="13">
    <location>
        <begin position="883"/>
        <end position="947"/>
    </location>
</feature>
<feature type="short sequence motif" description="'KMSKS' region" evidence="10">
    <location>
        <begin position="596"/>
        <end position="600"/>
    </location>
</feature>
<comment type="function">
    <text evidence="10">Catalyzes the attachment of valine to tRNA(Val). As ValRS can inadvertently accommodate and process structurally similar amino acids such as threonine, to avoid such errors, it has a 'posttransfer' editing activity that hydrolyzes mischarged Thr-tRNA(Val) in a tRNA-dependent manner.</text>
</comment>
<reference evidence="14 15" key="1">
    <citation type="journal article" date="2016" name="Nat. Commun.">
        <title>Thousands of microbial genomes shed light on interconnected biogeochemical processes in an aquifer system.</title>
        <authorList>
            <person name="Anantharaman K."/>
            <person name="Brown C.T."/>
            <person name="Hug L.A."/>
            <person name="Sharon I."/>
            <person name="Castelle C.J."/>
            <person name="Probst A.J."/>
            <person name="Thomas B.C."/>
            <person name="Singh A."/>
            <person name="Wilkins M.J."/>
            <person name="Karaoz U."/>
            <person name="Brodie E.L."/>
            <person name="Williams K.H."/>
            <person name="Hubbard S.S."/>
            <person name="Banfield J.F."/>
        </authorList>
    </citation>
    <scope>NUCLEOTIDE SEQUENCE [LARGE SCALE GENOMIC DNA]</scope>
</reference>
<comment type="subcellular location">
    <subcellularLocation>
        <location evidence="10">Cytoplasm</location>
    </subcellularLocation>
</comment>
<dbReference type="SUPFAM" id="SSF52374">
    <property type="entry name" value="Nucleotidylyl transferase"/>
    <property type="match status" value="1"/>
</dbReference>
<dbReference type="PROSITE" id="PS00178">
    <property type="entry name" value="AA_TRNA_LIGASE_I"/>
    <property type="match status" value="1"/>
</dbReference>
<dbReference type="InterPro" id="IPR002303">
    <property type="entry name" value="Valyl-tRNA_ligase"/>
</dbReference>
<dbReference type="EC" id="6.1.1.9" evidence="10"/>
<organism evidence="14 15">
    <name type="scientific">Candidatus Magasanikbacteria bacterium RIFCSPHIGHO2_02_FULL_51_14</name>
    <dbReference type="NCBI Taxonomy" id="1798683"/>
    <lineage>
        <taxon>Bacteria</taxon>
        <taxon>Candidatus Magasanikiibacteriota</taxon>
    </lineage>
</organism>
<accession>A0A1F6MQ10</accession>
<evidence type="ECO:0000313" key="15">
    <source>
        <dbReference type="Proteomes" id="UP000177457"/>
    </source>
</evidence>
<dbReference type="InterPro" id="IPR002300">
    <property type="entry name" value="aa-tRNA-synth_Ia"/>
</dbReference>
<comment type="caution">
    <text evidence="10">Lacks conserved residue(s) required for the propagation of feature annotation.</text>
</comment>
<dbReference type="NCBIfam" id="NF004349">
    <property type="entry name" value="PRK05729.1"/>
    <property type="match status" value="1"/>
</dbReference>
<feature type="domain" description="Methionyl/Valyl/Leucyl/Isoleucyl-tRNA synthetase anticodon-binding" evidence="12">
    <location>
        <begin position="682"/>
        <end position="827"/>
    </location>
</feature>
<evidence type="ECO:0000259" key="12">
    <source>
        <dbReference type="Pfam" id="PF08264"/>
    </source>
</evidence>
<evidence type="ECO:0000256" key="10">
    <source>
        <dbReference type="HAMAP-Rule" id="MF_02004"/>
    </source>
</evidence>
<dbReference type="InterPro" id="IPR009008">
    <property type="entry name" value="Val/Leu/Ile-tRNA-synth_edit"/>
</dbReference>
<keyword evidence="7 10" id="KW-0030">Aminoacyl-tRNA synthetase</keyword>
<name>A0A1F6MQ10_9BACT</name>
<sequence length="949" mass="109138">MDKAYEPKKYEDDIYRQWEQSGLFNPDVCVEKGITKDDAPYFSMVLPPPNVTGTLHMGNAVMLAIQDVMARYHRMKGDRTLWIPGTDHAAIATQSKVERILLEEEGKTRHDLGREKFLKRVEKFAQESHDIIVKQTKKMGSSLDWSREAFTLDEPRNRAVRTAFKMMYDDGLIYRGDRIVNWDPKMQSNVSDDEIVWVEEKVPFYYFQYGPFVIGTARPETKFGDKYVVMHPKDKRYKKYKHGDTFECEWITGKVQATVIKDETVDPEFGTGVMTITPWHDTNDFEIAERHNLDKEQIIDFDGKLLPVAGEFAGMDIKDARPKIVETLKQKGLLVKADENYIHRIATNYRGGGVIEPQIRKQWFVAVNAPVSFRGRSGATDEESLFSGIKGLKPGQTVTLKQLMQHVVKTGQIKIIPERFEKTYFHWIDNLRDWCISRQIWYGHRIPVYYCKQGNSNLEYRNSKQFQNSNPKTNLKSKIKNLKCDEPIVSVEEVSKCPNCGGPVEQDPDTLDTWFSSGLWTFSTLGWPEKREQGAGNKEQKNDLTAYHPTSVLETGHDILFFWVARMILMTTYALGEVPFRTVYLHGLVRDEQGRKMSKTLDNIIDPLDMIAKYGTDATRLSLLIGSTPGNDTKLSEAKVAGFRNFANKLWNISRFIIGKIQETNNKMQIDIEEPKGETLADFWILKKLQDIVVMTTRDIEEFNFSHAGEQLRDFTWSELADWYLEIAKIEGGKSDILNYILNTVLKLWHPFMPFVTEQIWSEIYSDTALLMIEHWPKVHILKPYPGYKERRSPYIEMPILKSMVTGIRSIRSDYKIEPAKKLRVVISAGTSVGLLEENKHVILGLARLENVTIAKKAEKPSGAVGFTESGVDVFVDLAGAVDVAKEKARIQKEMEKLAPHAEQLEKKMKNKEFIKHAPKEIVESEKKKMEEAREKLAKLQEQLEMLSE</sequence>
<evidence type="ECO:0000256" key="3">
    <source>
        <dbReference type="ARBA" id="ARBA00022741"/>
    </source>
</evidence>
<feature type="coiled-coil region" evidence="10">
    <location>
        <begin position="920"/>
        <end position="947"/>
    </location>
</feature>
<dbReference type="InterPro" id="IPR037118">
    <property type="entry name" value="Val-tRNA_synth_C_sf"/>
</dbReference>
<dbReference type="InterPro" id="IPR010978">
    <property type="entry name" value="tRNA-bd_arm"/>
</dbReference>
<dbReference type="PANTHER" id="PTHR11946">
    <property type="entry name" value="VALYL-TRNA SYNTHETASES"/>
    <property type="match status" value="1"/>
</dbReference>
<dbReference type="InterPro" id="IPR019499">
    <property type="entry name" value="Val-tRNA_synth_tRNA-bd"/>
</dbReference>
<evidence type="ECO:0000256" key="9">
    <source>
        <dbReference type="ARBA" id="ARBA00060830"/>
    </source>
</evidence>
<keyword evidence="2 10" id="KW-0436">Ligase</keyword>
<comment type="catalytic activity">
    <reaction evidence="8 10">
        <text>tRNA(Val) + L-valine + ATP = L-valyl-tRNA(Val) + AMP + diphosphate</text>
        <dbReference type="Rhea" id="RHEA:10704"/>
        <dbReference type="Rhea" id="RHEA-COMP:9672"/>
        <dbReference type="Rhea" id="RHEA-COMP:9708"/>
        <dbReference type="ChEBI" id="CHEBI:30616"/>
        <dbReference type="ChEBI" id="CHEBI:33019"/>
        <dbReference type="ChEBI" id="CHEBI:57762"/>
        <dbReference type="ChEBI" id="CHEBI:78442"/>
        <dbReference type="ChEBI" id="CHEBI:78537"/>
        <dbReference type="ChEBI" id="CHEBI:456215"/>
        <dbReference type="EC" id="6.1.1.9"/>
    </reaction>
</comment>
<proteinExistence type="inferred from homology"/>
<dbReference type="PRINTS" id="PR00986">
    <property type="entry name" value="TRNASYNTHVAL"/>
</dbReference>
<dbReference type="CDD" id="cd07962">
    <property type="entry name" value="Anticodon_Ia_Val"/>
    <property type="match status" value="1"/>
</dbReference>
<keyword evidence="4 10" id="KW-0067">ATP-binding</keyword>
<dbReference type="FunFam" id="3.40.50.620:FF:000020">
    <property type="entry name" value="Valine--tRNA ligase, mitochondrial"/>
    <property type="match status" value="1"/>
</dbReference>
<dbReference type="InterPro" id="IPR033705">
    <property type="entry name" value="Anticodon_Ia_Val"/>
</dbReference>
<dbReference type="GO" id="GO:0006438">
    <property type="term" value="P:valyl-tRNA aminoacylation"/>
    <property type="evidence" value="ECO:0007669"/>
    <property type="project" value="UniProtKB-UniRule"/>
</dbReference>
<dbReference type="InterPro" id="IPR001412">
    <property type="entry name" value="aa-tRNA-synth_I_CS"/>
</dbReference>
<evidence type="ECO:0000256" key="7">
    <source>
        <dbReference type="ARBA" id="ARBA00023146"/>
    </source>
</evidence>
<keyword evidence="3 10" id="KW-0547">Nucleotide-binding</keyword>
<dbReference type="CDD" id="cd00817">
    <property type="entry name" value="ValRS_core"/>
    <property type="match status" value="1"/>
</dbReference>
<dbReference type="HAMAP" id="MF_02004">
    <property type="entry name" value="Val_tRNA_synth_type1"/>
    <property type="match status" value="1"/>
</dbReference>
<dbReference type="Proteomes" id="UP000177457">
    <property type="component" value="Unassembled WGS sequence"/>
</dbReference>
<evidence type="ECO:0000256" key="6">
    <source>
        <dbReference type="ARBA" id="ARBA00023054"/>
    </source>
</evidence>
<dbReference type="GO" id="GO:0005829">
    <property type="term" value="C:cytosol"/>
    <property type="evidence" value="ECO:0007669"/>
    <property type="project" value="TreeGrafter"/>
</dbReference>
<dbReference type="Gene3D" id="3.40.50.620">
    <property type="entry name" value="HUPs"/>
    <property type="match status" value="2"/>
</dbReference>
<evidence type="ECO:0000259" key="11">
    <source>
        <dbReference type="Pfam" id="PF00133"/>
    </source>
</evidence>
<comment type="caution">
    <text evidence="14">The sequence shown here is derived from an EMBL/GenBank/DDBJ whole genome shotgun (WGS) entry which is preliminary data.</text>
</comment>
<dbReference type="STRING" id="1798683.A3C90_04410"/>
<feature type="domain" description="Aminoacyl-tRNA synthetase class Ia" evidence="11">
    <location>
        <begin position="14"/>
        <end position="635"/>
    </location>
</feature>
<keyword evidence="1 10" id="KW-0963">Cytoplasm</keyword>
<evidence type="ECO:0000256" key="1">
    <source>
        <dbReference type="ARBA" id="ARBA00022490"/>
    </source>
</evidence>
<comment type="domain">
    <text evidence="10">ValRS has two distinct active sites: one for aminoacylation and one for editing. The misactivated threonine is translocated from the active site to the editing site.</text>
</comment>
<dbReference type="Gene3D" id="1.10.730.10">
    <property type="entry name" value="Isoleucyl-tRNA Synthetase, Domain 1"/>
    <property type="match status" value="1"/>
</dbReference>
<dbReference type="InterPro" id="IPR009080">
    <property type="entry name" value="tRNAsynth_Ia_anticodon-bd"/>
</dbReference>